<keyword evidence="4 7" id="KW-0158">Chromosome</keyword>
<evidence type="ECO:0000256" key="1">
    <source>
        <dbReference type="ARBA" id="ARBA00004123"/>
    </source>
</evidence>
<evidence type="ECO:0000313" key="9">
    <source>
        <dbReference type="Ensembl" id="ENSCMMP00000002808.1"/>
    </source>
</evidence>
<organism evidence="9 10">
    <name type="scientific">Cairina moschata</name>
    <name type="common">Muscovy duck</name>
    <dbReference type="NCBI Taxonomy" id="8855"/>
    <lineage>
        <taxon>Eukaryota</taxon>
        <taxon>Metazoa</taxon>
        <taxon>Chordata</taxon>
        <taxon>Craniata</taxon>
        <taxon>Vertebrata</taxon>
        <taxon>Euteleostomi</taxon>
        <taxon>Archelosauria</taxon>
        <taxon>Archosauria</taxon>
        <taxon>Dinosauria</taxon>
        <taxon>Saurischia</taxon>
        <taxon>Theropoda</taxon>
        <taxon>Coelurosauria</taxon>
        <taxon>Aves</taxon>
        <taxon>Neognathae</taxon>
        <taxon>Galloanserae</taxon>
        <taxon>Anseriformes</taxon>
        <taxon>Anatidae</taxon>
        <taxon>Anatinae</taxon>
        <taxon>Cairina</taxon>
    </lineage>
</organism>
<feature type="compositionally biased region" description="Basic residues" evidence="8">
    <location>
        <begin position="80"/>
        <end position="92"/>
    </location>
</feature>
<dbReference type="GO" id="GO:0005634">
    <property type="term" value="C:nucleus"/>
    <property type="evidence" value="ECO:0007669"/>
    <property type="project" value="UniProtKB-SubCell"/>
</dbReference>
<name>A0A8C3GDZ5_CAIMO</name>
<sequence length="220" mass="23208">MSKPFPARNWPVPHRCPHWPTLQSQPPPITSAAEPQKKGIKRPGGSFCFTPPDFAAPLLFSAGLADFRTSAEDMSGRGKQGGKARAKAKSRSSRAGLQFPVGRVHRLLRKGNYAERVGAGAHPLRVVAFAQQPVHAAHGELQPGPRRARLGLGPRLPALLPAPGHGSDSAPAPPKLTCNTRRYAPRPAPFIASPRGPARLPIGCTAVSLAPTNGAADPNP</sequence>
<dbReference type="PRINTS" id="PR00620">
    <property type="entry name" value="HISTONEH2A"/>
</dbReference>
<dbReference type="Proteomes" id="UP000694556">
    <property type="component" value="Chromosome 1"/>
</dbReference>
<comment type="subcellular location">
    <subcellularLocation>
        <location evidence="2">Chromosome</location>
    </subcellularLocation>
    <subcellularLocation>
        <location evidence="1 7">Nucleus</location>
    </subcellularLocation>
</comment>
<dbReference type="Gene3D" id="1.10.20.10">
    <property type="entry name" value="Histone, subunit A"/>
    <property type="match status" value="1"/>
</dbReference>
<evidence type="ECO:0000256" key="7">
    <source>
        <dbReference type="RuleBase" id="RU003767"/>
    </source>
</evidence>
<dbReference type="InterPro" id="IPR032458">
    <property type="entry name" value="Histone_H2A_CS"/>
</dbReference>
<dbReference type="GO" id="GO:0000786">
    <property type="term" value="C:nucleosome"/>
    <property type="evidence" value="ECO:0007669"/>
    <property type="project" value="UniProtKB-KW"/>
</dbReference>
<comment type="similarity">
    <text evidence="3 7">Belongs to the histone H2A family.</text>
</comment>
<protein>
    <recommendedName>
        <fullName evidence="7">Histone H2A</fullName>
    </recommendedName>
</protein>
<reference evidence="9" key="3">
    <citation type="submission" date="2025-09" db="UniProtKB">
        <authorList>
            <consortium name="Ensembl"/>
        </authorList>
    </citation>
    <scope>IDENTIFICATION</scope>
</reference>
<dbReference type="InterPro" id="IPR002119">
    <property type="entry name" value="Histone_H2A"/>
</dbReference>
<dbReference type="SUPFAM" id="SSF47113">
    <property type="entry name" value="Histone-fold"/>
    <property type="match status" value="1"/>
</dbReference>
<reference evidence="9" key="2">
    <citation type="submission" date="2025-08" db="UniProtKB">
        <authorList>
            <consortium name="Ensembl"/>
        </authorList>
    </citation>
    <scope>IDENTIFICATION</scope>
</reference>
<reference evidence="9" key="1">
    <citation type="submission" date="2018-09" db="EMBL/GenBank/DDBJ databases">
        <title>Common duck and Muscovy duck high density SNP chip.</title>
        <authorList>
            <person name="Vignal A."/>
            <person name="Thebault N."/>
            <person name="Warren W.C."/>
        </authorList>
    </citation>
    <scope>NUCLEOTIDE SEQUENCE [LARGE SCALE GENOMIC DNA]</scope>
</reference>
<accession>A0A8C3GDZ5</accession>
<dbReference type="GO" id="GO:0046982">
    <property type="term" value="F:protein heterodimerization activity"/>
    <property type="evidence" value="ECO:0007669"/>
    <property type="project" value="InterPro"/>
</dbReference>
<dbReference type="PROSITE" id="PS00046">
    <property type="entry name" value="HISTONE_H2A"/>
    <property type="match status" value="1"/>
</dbReference>
<keyword evidence="7" id="KW-0544">Nucleosome core</keyword>
<evidence type="ECO:0000256" key="4">
    <source>
        <dbReference type="ARBA" id="ARBA00022454"/>
    </source>
</evidence>
<comment type="subunit">
    <text evidence="7">The nucleosome is a histone octamer containing two molecules each of H2A, H2B, H3 and H4 assembled in one H3-H4 heterotetramer and two H2A-H2B heterodimers. The octamer wraps approximately 147 bp of DNA.</text>
</comment>
<evidence type="ECO:0000256" key="5">
    <source>
        <dbReference type="ARBA" id="ARBA00022990"/>
    </source>
</evidence>
<dbReference type="GO" id="GO:0003677">
    <property type="term" value="F:DNA binding"/>
    <property type="evidence" value="ECO:0007669"/>
    <property type="project" value="UniProtKB-KW"/>
</dbReference>
<proteinExistence type="inferred from homology"/>
<keyword evidence="6 7" id="KW-0539">Nucleus</keyword>
<keyword evidence="7" id="KW-0238">DNA-binding</keyword>
<dbReference type="SMART" id="SM00414">
    <property type="entry name" value="H2A"/>
    <property type="match status" value="1"/>
</dbReference>
<keyword evidence="10" id="KW-1185">Reference proteome</keyword>
<evidence type="ECO:0000313" key="10">
    <source>
        <dbReference type="Proteomes" id="UP000694556"/>
    </source>
</evidence>
<feature type="region of interest" description="Disordered" evidence="8">
    <location>
        <begin position="161"/>
        <end position="182"/>
    </location>
</feature>
<evidence type="ECO:0000256" key="8">
    <source>
        <dbReference type="SAM" id="MobiDB-lite"/>
    </source>
</evidence>
<evidence type="ECO:0000256" key="6">
    <source>
        <dbReference type="ARBA" id="ARBA00023242"/>
    </source>
</evidence>
<feature type="region of interest" description="Disordered" evidence="8">
    <location>
        <begin position="1"/>
        <end position="46"/>
    </location>
</feature>
<dbReference type="InterPro" id="IPR009072">
    <property type="entry name" value="Histone-fold"/>
</dbReference>
<keyword evidence="5" id="KW-0007">Acetylation</keyword>
<dbReference type="GO" id="GO:0030527">
    <property type="term" value="F:structural constituent of chromatin"/>
    <property type="evidence" value="ECO:0007669"/>
    <property type="project" value="InterPro"/>
</dbReference>
<evidence type="ECO:0000256" key="2">
    <source>
        <dbReference type="ARBA" id="ARBA00004286"/>
    </source>
</evidence>
<feature type="region of interest" description="Disordered" evidence="8">
    <location>
        <begin position="71"/>
        <end position="94"/>
    </location>
</feature>
<dbReference type="PANTHER" id="PTHR23430">
    <property type="entry name" value="HISTONE H2A"/>
    <property type="match status" value="1"/>
</dbReference>
<dbReference type="Ensembl" id="ENSCMMT00000003142.1">
    <property type="protein sequence ID" value="ENSCMMP00000002808.1"/>
    <property type="gene ID" value="ENSCMMG00000001837.1"/>
</dbReference>
<evidence type="ECO:0000256" key="3">
    <source>
        <dbReference type="ARBA" id="ARBA00010691"/>
    </source>
</evidence>
<dbReference type="AlphaFoldDB" id="A0A8C3GDZ5"/>